<gene>
    <name evidence="3" type="ORF">DMP08_06120</name>
</gene>
<feature type="coiled-coil region" evidence="1">
    <location>
        <begin position="147"/>
        <end position="189"/>
    </location>
</feature>
<dbReference type="InterPro" id="IPR011335">
    <property type="entry name" value="Restrct_endonuc-II-like"/>
</dbReference>
<accession>A0A3N0BBP0</accession>
<dbReference type="InterPro" id="IPR011856">
    <property type="entry name" value="tRNA_endonuc-like_dom_sf"/>
</dbReference>
<proteinExistence type="predicted"/>
<keyword evidence="1" id="KW-0175">Coiled coil</keyword>
<keyword evidence="3" id="KW-0255">Endonuclease</keyword>
<keyword evidence="3" id="KW-0378">Hydrolase</keyword>
<dbReference type="GO" id="GO:0015666">
    <property type="term" value="F:restriction endodeoxyribonuclease activity"/>
    <property type="evidence" value="ECO:0007669"/>
    <property type="project" value="TreeGrafter"/>
</dbReference>
<evidence type="ECO:0000259" key="2">
    <source>
        <dbReference type="Pfam" id="PF04471"/>
    </source>
</evidence>
<dbReference type="PANTHER" id="PTHR30015:SF7">
    <property type="entry name" value="TYPE IV METHYL-DIRECTED RESTRICTION ENZYME ECOKMRR"/>
    <property type="match status" value="1"/>
</dbReference>
<dbReference type="AlphaFoldDB" id="A0A3N0BBP0"/>
<sequence>MPSQYPYSRHISNSYLGKSKTVKGMSPSEVETKARVQIQKWDEEEERARDRAKRQAAIKSGKEEAAFLNKELQKEIRSINDTLPNAVQMNVSELWKSDIYRYDDFKPFSYHEPPTFNTAISCVGGIPDKSFIEHFSKKKRGLRESQEKAARTKFEQLQEEYEEAKRKAIEKYENDRESFYAERQEHNDRNYRIACATTDDPELFQAFMNMVLRLMSMRLYGKPEMEAILSPDKKMLQVNVSLLGPDGIPSIKEYKYVATRNEITKTTLRKTEAAALYDTYAFSIVASVFSCLHKTLSERNIDSMIVNAWVSGIDARTGNDFTSCILSVQAACDDLSAIDFARVDPKECIRGLKGLYAGSSLTNLIPIAPVANLNREDSRFVESRDVLSGMDPSQNLAIMDWHDFEQLIRQLFGNIFETASGGEVRITQASRDAGVDAVAFDPDPIRGGKFVIQAKRYNNVVGVSAVRDLYGTMINEGAGKGLLVTTSYFGKDSHEFAKDKPIQLIDGSHLLGLLEQYGYGRFNITLGTGLTER</sequence>
<evidence type="ECO:0000256" key="1">
    <source>
        <dbReference type="SAM" id="Coils"/>
    </source>
</evidence>
<name>A0A3N0BBP0_9ACTN</name>
<dbReference type="Proteomes" id="UP000278632">
    <property type="component" value="Unassembled WGS sequence"/>
</dbReference>
<reference evidence="4" key="1">
    <citation type="submission" date="2018-05" db="EMBL/GenBank/DDBJ databases">
        <title>Genome Sequencing of selected type strains of the family Eggerthellaceae.</title>
        <authorList>
            <person name="Danylec N."/>
            <person name="Stoll D.A."/>
            <person name="Doetsch A."/>
            <person name="Huch M."/>
        </authorList>
    </citation>
    <scope>NUCLEOTIDE SEQUENCE [LARGE SCALE GENOMIC DNA]</scope>
    <source>
        <strain evidence="4">DSM 16106</strain>
    </source>
</reference>
<dbReference type="Gene3D" id="3.40.1350.10">
    <property type="match status" value="1"/>
</dbReference>
<keyword evidence="3" id="KW-0540">Nuclease</keyword>
<dbReference type="Pfam" id="PF04471">
    <property type="entry name" value="Mrr_cat"/>
    <property type="match status" value="1"/>
</dbReference>
<keyword evidence="4" id="KW-1185">Reference proteome</keyword>
<evidence type="ECO:0000313" key="4">
    <source>
        <dbReference type="Proteomes" id="UP000278632"/>
    </source>
</evidence>
<dbReference type="EMBL" id="QICD01000009">
    <property type="protein sequence ID" value="RNL44765.1"/>
    <property type="molecule type" value="Genomic_DNA"/>
</dbReference>
<protein>
    <submittedName>
        <fullName evidence="3">Restriction endonuclease</fullName>
    </submittedName>
</protein>
<comment type="caution">
    <text evidence="3">The sequence shown here is derived from an EMBL/GenBank/DDBJ whole genome shotgun (WGS) entry which is preliminary data.</text>
</comment>
<organism evidence="3 4">
    <name type="scientific">Paraeggerthella hongkongensis</name>
    <dbReference type="NCBI Taxonomy" id="230658"/>
    <lineage>
        <taxon>Bacteria</taxon>
        <taxon>Bacillati</taxon>
        <taxon>Actinomycetota</taxon>
        <taxon>Coriobacteriia</taxon>
        <taxon>Eggerthellales</taxon>
        <taxon>Eggerthellaceae</taxon>
        <taxon>Paraeggerthella</taxon>
    </lineage>
</organism>
<evidence type="ECO:0000313" key="3">
    <source>
        <dbReference type="EMBL" id="RNL44765.1"/>
    </source>
</evidence>
<dbReference type="GO" id="GO:0009307">
    <property type="term" value="P:DNA restriction-modification system"/>
    <property type="evidence" value="ECO:0007669"/>
    <property type="project" value="InterPro"/>
</dbReference>
<dbReference type="InterPro" id="IPR007560">
    <property type="entry name" value="Restrct_endonuc_IV_Mrr"/>
</dbReference>
<dbReference type="GO" id="GO:0003677">
    <property type="term" value="F:DNA binding"/>
    <property type="evidence" value="ECO:0007669"/>
    <property type="project" value="InterPro"/>
</dbReference>
<dbReference type="PANTHER" id="PTHR30015">
    <property type="entry name" value="MRR RESTRICTION SYSTEM PROTEIN"/>
    <property type="match status" value="1"/>
</dbReference>
<dbReference type="SUPFAM" id="SSF52980">
    <property type="entry name" value="Restriction endonuclease-like"/>
    <property type="match status" value="1"/>
</dbReference>
<dbReference type="InterPro" id="IPR052906">
    <property type="entry name" value="Type_IV_Methyl-Rstrct_Enzyme"/>
</dbReference>
<feature type="domain" description="Restriction endonuclease type IV Mrr" evidence="2">
    <location>
        <begin position="399"/>
        <end position="513"/>
    </location>
</feature>